<sequence length="137" mass="15419">MSPGLDAMLRANYPLIFTVKRAAPRDDFCIPDSQRPIHARGFECGDGWFDLIDALCVQLQAATKNGAPQVVATQVKEKFGRLRFYSCGQNDEQEGMIELAEAISARLCEVCGNRGRIVEDRWLRTRCPEHAQSLFRS</sequence>
<dbReference type="Proteomes" id="UP000198263">
    <property type="component" value="Unassembled WGS sequence"/>
</dbReference>
<gene>
    <name evidence="1" type="ORF">AWB72_04662</name>
</gene>
<protein>
    <submittedName>
        <fullName evidence="1">Uncharacterized protein</fullName>
    </submittedName>
</protein>
<comment type="caution">
    <text evidence="1">The sequence shown here is derived from an EMBL/GenBank/DDBJ whole genome shotgun (WGS) entry which is preliminary data.</text>
</comment>
<dbReference type="AlphaFoldDB" id="A0A658R2U6"/>
<organism evidence="1 2">
    <name type="scientific">Caballeronia concitans</name>
    <dbReference type="NCBI Taxonomy" id="1777133"/>
    <lineage>
        <taxon>Bacteria</taxon>
        <taxon>Pseudomonadati</taxon>
        <taxon>Pseudomonadota</taxon>
        <taxon>Betaproteobacteria</taxon>
        <taxon>Burkholderiales</taxon>
        <taxon>Burkholderiaceae</taxon>
        <taxon>Caballeronia</taxon>
    </lineage>
</organism>
<evidence type="ECO:0000313" key="2">
    <source>
        <dbReference type="Proteomes" id="UP000198263"/>
    </source>
</evidence>
<proteinExistence type="predicted"/>
<evidence type="ECO:0000313" key="1">
    <source>
        <dbReference type="EMBL" id="SAL44180.1"/>
    </source>
</evidence>
<dbReference type="EMBL" id="FCNV02000012">
    <property type="protein sequence ID" value="SAL44180.1"/>
    <property type="molecule type" value="Genomic_DNA"/>
</dbReference>
<keyword evidence="2" id="KW-1185">Reference proteome</keyword>
<name>A0A658R2U6_9BURK</name>
<reference evidence="1 2" key="1">
    <citation type="submission" date="2016-01" db="EMBL/GenBank/DDBJ databases">
        <authorList>
            <person name="Peeters C."/>
        </authorList>
    </citation>
    <scope>NUCLEOTIDE SEQUENCE [LARGE SCALE GENOMIC DNA]</scope>
    <source>
        <strain evidence="1">LMG 29315</strain>
    </source>
</reference>
<accession>A0A658R2U6</accession>